<evidence type="ECO:0000256" key="1">
    <source>
        <dbReference type="SAM" id="Phobius"/>
    </source>
</evidence>
<evidence type="ECO:0008006" key="4">
    <source>
        <dbReference type="Google" id="ProtNLM"/>
    </source>
</evidence>
<feature type="transmembrane region" description="Helical" evidence="1">
    <location>
        <begin position="12"/>
        <end position="30"/>
    </location>
</feature>
<evidence type="ECO:0000313" key="2">
    <source>
        <dbReference type="EMBL" id="SHK52484.1"/>
    </source>
</evidence>
<feature type="transmembrane region" description="Helical" evidence="1">
    <location>
        <begin position="36"/>
        <end position="56"/>
    </location>
</feature>
<dbReference type="Proteomes" id="UP000189935">
    <property type="component" value="Chromosome I"/>
</dbReference>
<proteinExistence type="predicted"/>
<keyword evidence="1" id="KW-0472">Membrane</keyword>
<name>A0A1M6T6D9_9BRAD</name>
<sequence length="145" mass="16035">MVIAYHHTQRGVWIMAVLLAAAMLDAFVAWRSGQWSPLVALVALIAAAVVFSSLTVEVGATELRWYFGPGFWDYRLPFNDIQNVAPVRNHWWNGFGIRMGPGFRLYNVSGFDAVELRLKSGEIRRIGTDDPQGLAEALKSAGRGG</sequence>
<keyword evidence="1" id="KW-0812">Transmembrane</keyword>
<keyword evidence="1" id="KW-1133">Transmembrane helix</keyword>
<dbReference type="AlphaFoldDB" id="A0A1M6T6D9"/>
<dbReference type="EMBL" id="LT670844">
    <property type="protein sequence ID" value="SHK52484.1"/>
    <property type="molecule type" value="Genomic_DNA"/>
</dbReference>
<protein>
    <recommendedName>
        <fullName evidence="4">PH domain-containing protein</fullName>
    </recommendedName>
</protein>
<evidence type="ECO:0000313" key="3">
    <source>
        <dbReference type="Proteomes" id="UP000189935"/>
    </source>
</evidence>
<accession>A0A1M6T6D9</accession>
<reference evidence="2 3" key="1">
    <citation type="submission" date="2016-11" db="EMBL/GenBank/DDBJ databases">
        <authorList>
            <person name="Jaros S."/>
            <person name="Januszkiewicz K."/>
            <person name="Wedrychowicz H."/>
        </authorList>
    </citation>
    <scope>NUCLEOTIDE SEQUENCE [LARGE SCALE GENOMIC DNA]</scope>
    <source>
        <strain evidence="2 3">GAS499</strain>
    </source>
</reference>
<organism evidence="2 3">
    <name type="scientific">Bradyrhizobium lablabi</name>
    <dbReference type="NCBI Taxonomy" id="722472"/>
    <lineage>
        <taxon>Bacteria</taxon>
        <taxon>Pseudomonadati</taxon>
        <taxon>Pseudomonadota</taxon>
        <taxon>Alphaproteobacteria</taxon>
        <taxon>Hyphomicrobiales</taxon>
        <taxon>Nitrobacteraceae</taxon>
        <taxon>Bradyrhizobium</taxon>
    </lineage>
</organism>
<gene>
    <name evidence="2" type="ORF">SAMN05444159_3483</name>
</gene>